<keyword evidence="2" id="KW-0732">Signal</keyword>
<evidence type="ECO:0008006" key="5">
    <source>
        <dbReference type="Google" id="ProtNLM"/>
    </source>
</evidence>
<feature type="chain" id="PRO_5040942843" description="Secreted protein" evidence="2">
    <location>
        <begin position="18"/>
        <end position="71"/>
    </location>
</feature>
<dbReference type="AlphaFoldDB" id="A0A9W8MDI0"/>
<proteinExistence type="predicted"/>
<reference evidence="3" key="1">
    <citation type="submission" date="2022-06" db="EMBL/GenBank/DDBJ databases">
        <title>Genome Sequence of Candolleomyces eurysporus.</title>
        <authorList>
            <person name="Buettner E."/>
        </authorList>
    </citation>
    <scope>NUCLEOTIDE SEQUENCE</scope>
    <source>
        <strain evidence="3">VTCC 930004</strain>
    </source>
</reference>
<organism evidence="3 4">
    <name type="scientific">Candolleomyces eurysporus</name>
    <dbReference type="NCBI Taxonomy" id="2828524"/>
    <lineage>
        <taxon>Eukaryota</taxon>
        <taxon>Fungi</taxon>
        <taxon>Dikarya</taxon>
        <taxon>Basidiomycota</taxon>
        <taxon>Agaricomycotina</taxon>
        <taxon>Agaricomycetes</taxon>
        <taxon>Agaricomycetidae</taxon>
        <taxon>Agaricales</taxon>
        <taxon>Agaricineae</taxon>
        <taxon>Psathyrellaceae</taxon>
        <taxon>Candolleomyces</taxon>
    </lineage>
</organism>
<evidence type="ECO:0000256" key="1">
    <source>
        <dbReference type="SAM" id="MobiDB-lite"/>
    </source>
</evidence>
<feature type="non-terminal residue" evidence="3">
    <location>
        <position position="71"/>
    </location>
</feature>
<comment type="caution">
    <text evidence="3">The sequence shown here is derived from an EMBL/GenBank/DDBJ whole genome shotgun (WGS) entry which is preliminary data.</text>
</comment>
<feature type="signal peptide" evidence="2">
    <location>
        <begin position="1"/>
        <end position="17"/>
    </location>
</feature>
<dbReference type="EMBL" id="JANBPK010001054">
    <property type="protein sequence ID" value="KAJ2926556.1"/>
    <property type="molecule type" value="Genomic_DNA"/>
</dbReference>
<feature type="region of interest" description="Disordered" evidence="1">
    <location>
        <begin position="46"/>
        <end position="71"/>
    </location>
</feature>
<evidence type="ECO:0000313" key="4">
    <source>
        <dbReference type="Proteomes" id="UP001140091"/>
    </source>
</evidence>
<evidence type="ECO:0000313" key="3">
    <source>
        <dbReference type="EMBL" id="KAJ2926556.1"/>
    </source>
</evidence>
<keyword evidence="4" id="KW-1185">Reference proteome</keyword>
<accession>A0A9W8MDI0</accession>
<feature type="compositionally biased region" description="Basic and acidic residues" evidence="1">
    <location>
        <begin position="62"/>
        <end position="71"/>
    </location>
</feature>
<protein>
    <recommendedName>
        <fullName evidence="5">Secreted protein</fullName>
    </recommendedName>
</protein>
<dbReference type="Proteomes" id="UP001140091">
    <property type="component" value="Unassembled WGS sequence"/>
</dbReference>
<gene>
    <name evidence="3" type="ORF">H1R20_g10537</name>
</gene>
<sequence>MLLKAISLFLAFTFLIAQDGKTPSGREVDVKNDQTSHHQSVAGIHQHVASDGQDMSTNSEAGRADEKAWTW</sequence>
<name>A0A9W8MDI0_9AGAR</name>
<evidence type="ECO:0000256" key="2">
    <source>
        <dbReference type="SAM" id="SignalP"/>
    </source>
</evidence>